<evidence type="ECO:0000313" key="4">
    <source>
        <dbReference type="Proteomes" id="UP001302806"/>
    </source>
</evidence>
<dbReference type="EMBL" id="CP134537">
    <property type="protein sequence ID" value="WNH10049.1"/>
    <property type="molecule type" value="Genomic_DNA"/>
</dbReference>
<accession>A0ABY9XWP6</accession>
<evidence type="ECO:0000256" key="2">
    <source>
        <dbReference type="ARBA" id="ARBA00023186"/>
    </source>
</evidence>
<proteinExistence type="inferred from homology"/>
<gene>
    <name evidence="3" type="ORF">RHP51_04950</name>
</gene>
<dbReference type="InterPro" id="IPR020818">
    <property type="entry name" value="Chaperonin_GroES"/>
</dbReference>
<organism evidence="3 4">
    <name type="scientific">Thalassobellus suaedae</name>
    <dbReference type="NCBI Taxonomy" id="3074124"/>
    <lineage>
        <taxon>Bacteria</taxon>
        <taxon>Pseudomonadati</taxon>
        <taxon>Bacteroidota</taxon>
        <taxon>Flavobacteriia</taxon>
        <taxon>Flavobacteriales</taxon>
        <taxon>Flavobacteriaceae</taxon>
        <taxon>Thalassobellus</taxon>
    </lineage>
</organism>
<dbReference type="Gene3D" id="2.30.33.40">
    <property type="entry name" value="GroES chaperonin"/>
    <property type="match status" value="1"/>
</dbReference>
<reference evidence="3 4" key="1">
    <citation type="submission" date="2023-09" db="EMBL/GenBank/DDBJ databases">
        <title>Thalassobella suaedae gen. nov., sp. nov., a marine bacterium of the family Flavobacteriaceae isolated from a halophyte Suaeda japonica.</title>
        <authorList>
            <person name="Lee S.Y."/>
            <person name="Hwang C.Y."/>
        </authorList>
    </citation>
    <scope>NUCLEOTIDE SEQUENCE [LARGE SCALE GENOMIC DNA]</scope>
    <source>
        <strain evidence="3 4">HL-DH14</strain>
    </source>
</reference>
<dbReference type="RefSeq" id="WP_415866398.1">
    <property type="nucleotide sequence ID" value="NZ_CP134537.1"/>
</dbReference>
<dbReference type="SUPFAM" id="SSF50129">
    <property type="entry name" value="GroES-like"/>
    <property type="match status" value="1"/>
</dbReference>
<dbReference type="InterPro" id="IPR037124">
    <property type="entry name" value="Chaperonin_GroES_sf"/>
</dbReference>
<name>A0ABY9XWP6_9FLAO</name>
<keyword evidence="2" id="KW-0143">Chaperone</keyword>
<sequence>MKGIRDFIIKLDKPLNETFKTEKGVEIYAHQDFSVDRLSNRVAKVMATPMFIETPIEVGYEVMIEPTILYKQIYRGVKQGYTSLIDKDDNLFKVTPNMIILYRKDENDTWKGHLQNLMVEQIKEEEPVIKTSLLLPENSKPKFKKGVANVLYVNAELESMGVKNGDELSIDPAGGVNFWLDGKHYWWIRTRDVYGKMLQAV</sequence>
<protein>
    <submittedName>
        <fullName evidence="3">Uncharacterized protein</fullName>
    </submittedName>
</protein>
<dbReference type="Proteomes" id="UP001302806">
    <property type="component" value="Chromosome"/>
</dbReference>
<evidence type="ECO:0000313" key="3">
    <source>
        <dbReference type="EMBL" id="WNH10049.1"/>
    </source>
</evidence>
<dbReference type="Pfam" id="PF00166">
    <property type="entry name" value="Cpn10"/>
    <property type="match status" value="1"/>
</dbReference>
<dbReference type="InterPro" id="IPR011032">
    <property type="entry name" value="GroES-like_sf"/>
</dbReference>
<evidence type="ECO:0000256" key="1">
    <source>
        <dbReference type="ARBA" id="ARBA00006975"/>
    </source>
</evidence>
<comment type="similarity">
    <text evidence="1">Belongs to the GroES chaperonin family.</text>
</comment>